<reference evidence="19 20" key="1">
    <citation type="submission" date="2014-04" db="EMBL/GenBank/DDBJ databases">
        <title>Characterization and application of a salt tolerant electro-active bacterium.</title>
        <authorList>
            <person name="Yang L."/>
            <person name="Wei S."/>
            <person name="Tay Q.X.M."/>
        </authorList>
    </citation>
    <scope>NUCLEOTIDE SEQUENCE [LARGE SCALE GENOMIC DNA]</scope>
    <source>
        <strain evidence="19 20">LY1</strain>
    </source>
</reference>
<evidence type="ECO:0000256" key="6">
    <source>
        <dbReference type="ARBA" id="ARBA00022723"/>
    </source>
</evidence>
<dbReference type="STRING" id="1048983.EL17_17160"/>
<dbReference type="Gene3D" id="3.10.580.10">
    <property type="entry name" value="CBS-domain"/>
    <property type="match status" value="1"/>
</dbReference>
<dbReference type="Pfam" id="PF00571">
    <property type="entry name" value="CBS"/>
    <property type="match status" value="1"/>
</dbReference>
<feature type="active site" evidence="15">
    <location>
        <position position="60"/>
    </location>
</feature>
<dbReference type="PIRSF" id="PIRSF006404">
    <property type="entry name" value="UCP006404_Pept_M50_CBS"/>
    <property type="match status" value="1"/>
</dbReference>
<protein>
    <recommendedName>
        <fullName evidence="14">Zinc metalloprotease</fullName>
    </recommendedName>
</protein>
<dbReference type="AlphaFoldDB" id="A0A074KXY7"/>
<dbReference type="GO" id="GO:0006508">
    <property type="term" value="P:proteolysis"/>
    <property type="evidence" value="ECO:0007669"/>
    <property type="project" value="UniProtKB-KW"/>
</dbReference>
<keyword evidence="9 14" id="KW-0862">Zinc</keyword>
<keyword evidence="4 14" id="KW-0645">Protease</keyword>
<keyword evidence="5 14" id="KW-0812">Transmembrane</keyword>
<evidence type="ECO:0000313" key="20">
    <source>
        <dbReference type="Proteomes" id="UP000027821"/>
    </source>
</evidence>
<evidence type="ECO:0000256" key="5">
    <source>
        <dbReference type="ARBA" id="ARBA00022692"/>
    </source>
</evidence>
<dbReference type="GO" id="GO:0008237">
    <property type="term" value="F:metallopeptidase activity"/>
    <property type="evidence" value="ECO:0007669"/>
    <property type="project" value="UniProtKB-UniRule"/>
</dbReference>
<dbReference type="InterPro" id="IPR046342">
    <property type="entry name" value="CBS_dom_sf"/>
</dbReference>
<feature type="binding site" evidence="16">
    <location>
        <position position="163"/>
    </location>
    <ligand>
        <name>Zn(2+)</name>
        <dbReference type="ChEBI" id="CHEBI:29105"/>
        <note>catalytic</note>
    </ligand>
</feature>
<evidence type="ECO:0000256" key="3">
    <source>
        <dbReference type="ARBA" id="ARBA00022475"/>
    </source>
</evidence>
<dbReference type="PANTHER" id="PTHR39188">
    <property type="entry name" value="MEMBRANE-ASSOCIATED ZINC METALLOPROTEASE M50B"/>
    <property type="match status" value="1"/>
</dbReference>
<comment type="caution">
    <text evidence="19">The sequence shown here is derived from an EMBL/GenBank/DDBJ whole genome shotgun (WGS) entry which is preliminary data.</text>
</comment>
<dbReference type="eggNOG" id="COG0517">
    <property type="taxonomic scope" value="Bacteria"/>
</dbReference>
<dbReference type="RefSeq" id="WP_035077021.1">
    <property type="nucleotide sequence ID" value="NZ_JMIH01000024.1"/>
</dbReference>
<evidence type="ECO:0000256" key="9">
    <source>
        <dbReference type="ARBA" id="ARBA00022833"/>
    </source>
</evidence>
<evidence type="ECO:0000256" key="16">
    <source>
        <dbReference type="PIRSR" id="PIRSR006404-2"/>
    </source>
</evidence>
<feature type="binding site" evidence="16">
    <location>
        <position position="63"/>
    </location>
    <ligand>
        <name>Zn(2+)</name>
        <dbReference type="ChEBI" id="CHEBI:29105"/>
        <note>catalytic</note>
    </ligand>
</feature>
<evidence type="ECO:0000256" key="11">
    <source>
        <dbReference type="ARBA" id="ARBA00023049"/>
    </source>
</evidence>
<gene>
    <name evidence="19" type="ORF">EL17_17160</name>
</gene>
<feature type="binding site" evidence="16">
    <location>
        <position position="59"/>
    </location>
    <ligand>
        <name>Zn(2+)</name>
        <dbReference type="ChEBI" id="CHEBI:29105"/>
        <note>catalytic</note>
    </ligand>
</feature>
<accession>A0A074KXY7</accession>
<dbReference type="PROSITE" id="PS51371">
    <property type="entry name" value="CBS"/>
    <property type="match status" value="1"/>
</dbReference>
<dbReference type="OrthoDB" id="9800627at2"/>
<evidence type="ECO:0000256" key="14">
    <source>
        <dbReference type="PIRNR" id="PIRNR006404"/>
    </source>
</evidence>
<dbReference type="eggNOG" id="COG1994">
    <property type="taxonomic scope" value="Bacteria"/>
</dbReference>
<keyword evidence="12 17" id="KW-0129">CBS domain</keyword>
<keyword evidence="6 14" id="KW-0479">Metal-binding</keyword>
<dbReference type="Pfam" id="PF02163">
    <property type="entry name" value="Peptidase_M50"/>
    <property type="match status" value="2"/>
</dbReference>
<keyword evidence="20" id="KW-1185">Reference proteome</keyword>
<keyword evidence="11 14" id="KW-0482">Metalloprotease</keyword>
<dbReference type="GO" id="GO:0046872">
    <property type="term" value="F:metal ion binding"/>
    <property type="evidence" value="ECO:0007669"/>
    <property type="project" value="UniProtKB-UniRule"/>
</dbReference>
<name>A0A074KXY7_9BACT</name>
<dbReference type="CDD" id="cd06164">
    <property type="entry name" value="S2P-M50_SpoIVFB_CBS"/>
    <property type="match status" value="1"/>
</dbReference>
<dbReference type="EMBL" id="JMIH01000024">
    <property type="protein sequence ID" value="KEO72468.1"/>
    <property type="molecule type" value="Genomic_DNA"/>
</dbReference>
<evidence type="ECO:0000256" key="17">
    <source>
        <dbReference type="PROSITE-ProRule" id="PRU00703"/>
    </source>
</evidence>
<evidence type="ECO:0000256" key="15">
    <source>
        <dbReference type="PIRSR" id="PIRSR006404-1"/>
    </source>
</evidence>
<evidence type="ECO:0000256" key="1">
    <source>
        <dbReference type="ARBA" id="ARBA00004651"/>
    </source>
</evidence>
<keyword evidence="10 14" id="KW-1133">Transmembrane helix</keyword>
<keyword evidence="7" id="KW-0677">Repeat</keyword>
<feature type="transmembrane region" description="Helical" evidence="14">
    <location>
        <begin position="205"/>
        <end position="222"/>
    </location>
</feature>
<comment type="cofactor">
    <cofactor evidence="14 16">
        <name>Zn(2+)</name>
        <dbReference type="ChEBI" id="CHEBI:29105"/>
    </cofactor>
    <text evidence="14 16">Binds 1 zinc ion per subunit.</text>
</comment>
<feature type="transmembrane region" description="Helical" evidence="14">
    <location>
        <begin position="42"/>
        <end position="61"/>
    </location>
</feature>
<keyword evidence="8 14" id="KW-0378">Hydrolase</keyword>
<dbReference type="PANTHER" id="PTHR39188:SF3">
    <property type="entry name" value="STAGE IV SPORULATION PROTEIN FB"/>
    <property type="match status" value="1"/>
</dbReference>
<evidence type="ECO:0000313" key="19">
    <source>
        <dbReference type="EMBL" id="KEO72468.1"/>
    </source>
</evidence>
<dbReference type="InterPro" id="IPR008915">
    <property type="entry name" value="Peptidase_M50"/>
</dbReference>
<evidence type="ECO:0000259" key="18">
    <source>
        <dbReference type="PROSITE" id="PS51371"/>
    </source>
</evidence>
<comment type="similarity">
    <text evidence="2 14">Belongs to the peptidase M50B family.</text>
</comment>
<proteinExistence type="inferred from homology"/>
<comment type="subcellular location">
    <subcellularLocation>
        <location evidence="1 14">Cell membrane</location>
        <topology evidence="1 14">Multi-pass membrane protein</topology>
    </subcellularLocation>
</comment>
<evidence type="ECO:0000256" key="13">
    <source>
        <dbReference type="ARBA" id="ARBA00023136"/>
    </source>
</evidence>
<feature type="transmembrane region" description="Helical" evidence="14">
    <location>
        <begin position="12"/>
        <end position="30"/>
    </location>
</feature>
<dbReference type="GO" id="GO:0005886">
    <property type="term" value="C:plasma membrane"/>
    <property type="evidence" value="ECO:0007669"/>
    <property type="project" value="UniProtKB-SubCell"/>
</dbReference>
<evidence type="ECO:0000256" key="4">
    <source>
        <dbReference type="ARBA" id="ARBA00022670"/>
    </source>
</evidence>
<feature type="transmembrane region" description="Helical" evidence="14">
    <location>
        <begin position="140"/>
        <end position="160"/>
    </location>
</feature>
<sequence length="360" mass="40107">MKFSLYLGRYSGIKVFIHWTFSLILIWIFFTSMRSGLSLIDTAWSLIFVLSIFLCVILHEFGHALTAKKYGIQTKDIILLPIGGLARLEKLPEDPKQELWVALAGPLVNVVIFLVFSTIISLSGIQLVEMEYIQLRGSTLLLYIASANLILAIFNMIPAFPMDGGRVLRALLSLKMPRVKATAIAGGIGQALAIGFILTGIFYNPILVIIGIFIFLGAQAEVTHTKQNSLLKGFTISDAMMTRFQVLPFDAPLSKAIKNLLDGQATHFVVVKDDQPYGTLSREEIIKGLNEQNEHISIEKVANLHPLKLDLYLPLEKAFKTMATQKNKVALIYEQNHFLGILDQENISEFIMVQKAKSGL</sequence>
<dbReference type="InterPro" id="IPR000644">
    <property type="entry name" value="CBS_dom"/>
</dbReference>
<organism evidence="19 20">
    <name type="scientific">Anditalea andensis</name>
    <dbReference type="NCBI Taxonomy" id="1048983"/>
    <lineage>
        <taxon>Bacteria</taxon>
        <taxon>Pseudomonadati</taxon>
        <taxon>Bacteroidota</taxon>
        <taxon>Cytophagia</taxon>
        <taxon>Cytophagales</taxon>
        <taxon>Cytophagaceae</taxon>
        <taxon>Anditalea</taxon>
    </lineage>
</organism>
<keyword evidence="13 14" id="KW-0472">Membrane</keyword>
<evidence type="ECO:0000256" key="10">
    <source>
        <dbReference type="ARBA" id="ARBA00022989"/>
    </source>
</evidence>
<keyword evidence="3 14" id="KW-1003">Cell membrane</keyword>
<feature type="domain" description="CBS" evidence="18">
    <location>
        <begin position="240"/>
        <end position="295"/>
    </location>
</feature>
<evidence type="ECO:0000256" key="12">
    <source>
        <dbReference type="ARBA" id="ARBA00023122"/>
    </source>
</evidence>
<dbReference type="InterPro" id="IPR016483">
    <property type="entry name" value="UCP006404_Pept_M50_CBS"/>
</dbReference>
<evidence type="ECO:0000256" key="8">
    <source>
        <dbReference type="ARBA" id="ARBA00022801"/>
    </source>
</evidence>
<feature type="transmembrane region" description="Helical" evidence="14">
    <location>
        <begin position="99"/>
        <end position="120"/>
    </location>
</feature>
<evidence type="ECO:0000256" key="2">
    <source>
        <dbReference type="ARBA" id="ARBA00007931"/>
    </source>
</evidence>
<dbReference type="Proteomes" id="UP000027821">
    <property type="component" value="Unassembled WGS sequence"/>
</dbReference>
<dbReference type="SUPFAM" id="SSF54631">
    <property type="entry name" value="CBS-domain pair"/>
    <property type="match status" value="1"/>
</dbReference>
<evidence type="ECO:0000256" key="7">
    <source>
        <dbReference type="ARBA" id="ARBA00022737"/>
    </source>
</evidence>